<sequence length="239" mass="27011">MSISLDNFILPEEATAAFKKHNMQPSKLGDGIDFFISHDAGMAYEFFTEQIRNERKSKLAGYPVFDEIEMIRWYKDRFDKPTEQVRFLPEELLSFNEYGELVGGRFKDAYSRFKSGTATPGLSLARWEVLGKSEVATLSAMNIFSVEQFAATPLNRIAGKLPKDPYINAHELAIQYVNGKDVRALNAKQTEQIVAVADENAKLKQQLEALQEQMKSLLTGGSKKAKKKEEEEVITDSED</sequence>
<gene>
    <name evidence="2" type="ORF">UFOVP1365_19</name>
</gene>
<reference evidence="2" key="1">
    <citation type="submission" date="2020-05" db="EMBL/GenBank/DDBJ databases">
        <authorList>
            <person name="Chiriac C."/>
            <person name="Salcher M."/>
            <person name="Ghai R."/>
            <person name="Kavagutti S V."/>
        </authorList>
    </citation>
    <scope>NUCLEOTIDE SEQUENCE</scope>
</reference>
<organism evidence="2">
    <name type="scientific">uncultured Caudovirales phage</name>
    <dbReference type="NCBI Taxonomy" id="2100421"/>
    <lineage>
        <taxon>Viruses</taxon>
        <taxon>Duplodnaviria</taxon>
        <taxon>Heunggongvirae</taxon>
        <taxon>Uroviricota</taxon>
        <taxon>Caudoviricetes</taxon>
        <taxon>Peduoviridae</taxon>
        <taxon>Maltschvirus</taxon>
        <taxon>Maltschvirus maltsch</taxon>
    </lineage>
</organism>
<evidence type="ECO:0000256" key="1">
    <source>
        <dbReference type="SAM" id="MobiDB-lite"/>
    </source>
</evidence>
<feature type="region of interest" description="Disordered" evidence="1">
    <location>
        <begin position="218"/>
        <end position="239"/>
    </location>
</feature>
<protein>
    <submittedName>
        <fullName evidence="2">Uncharacterized protein</fullName>
    </submittedName>
</protein>
<name>A0A6J5S456_9CAUD</name>
<proteinExistence type="predicted"/>
<dbReference type="EMBL" id="LR797316">
    <property type="protein sequence ID" value="CAB4203027.1"/>
    <property type="molecule type" value="Genomic_DNA"/>
</dbReference>
<accession>A0A6J5S456</accession>
<evidence type="ECO:0000313" key="2">
    <source>
        <dbReference type="EMBL" id="CAB4203027.1"/>
    </source>
</evidence>